<evidence type="ECO:0000313" key="8">
    <source>
        <dbReference type="Proteomes" id="UP000001876"/>
    </source>
</evidence>
<evidence type="ECO:0000313" key="7">
    <source>
        <dbReference type="EMBL" id="EEH58114.1"/>
    </source>
</evidence>
<dbReference type="PANTHER" id="PTHR20982:SF3">
    <property type="entry name" value="MITOCHONDRIAL RIBOSOME RECYCLING FACTOR PSEUDO 1"/>
    <property type="match status" value="1"/>
</dbReference>
<protein>
    <recommendedName>
        <fullName evidence="3">Ribosome-recycling factor, chloroplastic</fullName>
    </recommendedName>
    <alternativeName>
        <fullName evidence="5">Ribosome-releasing factor, chloroplastic</fullName>
    </alternativeName>
</protein>
<dbReference type="Gene3D" id="1.10.132.20">
    <property type="entry name" value="Ribosome-recycling factor"/>
    <property type="match status" value="1"/>
</dbReference>
<dbReference type="KEGG" id="mpp:MICPUCDRAFT_26402"/>
<keyword evidence="4" id="KW-0648">Protein biosynthesis</keyword>
<dbReference type="Proteomes" id="UP000001876">
    <property type="component" value="Unassembled WGS sequence"/>
</dbReference>
<accession>C1MQP9</accession>
<evidence type="ECO:0000256" key="3">
    <source>
        <dbReference type="ARBA" id="ARBA00014063"/>
    </source>
</evidence>
<dbReference type="RefSeq" id="XP_003058163.1">
    <property type="nucleotide sequence ID" value="XM_003058117.1"/>
</dbReference>
<feature type="domain" description="Ribosome recycling factor" evidence="6">
    <location>
        <begin position="8"/>
        <end position="167"/>
    </location>
</feature>
<dbReference type="InterPro" id="IPR023584">
    <property type="entry name" value="Ribosome_recyc_fac_dom"/>
</dbReference>
<gene>
    <name evidence="7" type="ORF">MICPUCDRAFT_26402</name>
</gene>
<dbReference type="GO" id="GO:0005739">
    <property type="term" value="C:mitochondrion"/>
    <property type="evidence" value="ECO:0007669"/>
    <property type="project" value="TreeGrafter"/>
</dbReference>
<evidence type="ECO:0000259" key="6">
    <source>
        <dbReference type="Pfam" id="PF01765"/>
    </source>
</evidence>
<dbReference type="AlphaFoldDB" id="C1MQP9"/>
<dbReference type="OMA" id="YVPIPKV"/>
<evidence type="ECO:0000256" key="2">
    <source>
        <dbReference type="ARBA" id="ARBA00005912"/>
    </source>
</evidence>
<dbReference type="OrthoDB" id="407355at2759"/>
<sequence length="167" mass="18119">MDAAVEALERDLGKLRTGRASPGMLESLVVDAYGEPTPLRNLGSVTARNAQTLAVMLYDPTLKGAVQNAITESPLGFNPQEDGDGTLLVPVPEMTHETKVQVAKLCHRAGETAKISVRNARRKGMDVIKKATMTEDEGNRAEKDVQKMSEAFVKKIEELVSAKEKSI</sequence>
<dbReference type="InterPro" id="IPR002661">
    <property type="entry name" value="Ribosome_recyc_fac"/>
</dbReference>
<feature type="non-terminal residue" evidence="7">
    <location>
        <position position="167"/>
    </location>
</feature>
<dbReference type="GO" id="GO:0043023">
    <property type="term" value="F:ribosomal large subunit binding"/>
    <property type="evidence" value="ECO:0007669"/>
    <property type="project" value="TreeGrafter"/>
</dbReference>
<keyword evidence="8" id="KW-1185">Reference proteome</keyword>
<dbReference type="STRING" id="564608.C1MQP9"/>
<comment type="similarity">
    <text evidence="2">Belongs to the RRF family.</text>
</comment>
<name>C1MQP9_MICPC</name>
<dbReference type="Gene3D" id="3.30.1360.40">
    <property type="match status" value="1"/>
</dbReference>
<dbReference type="EMBL" id="GG663738">
    <property type="protein sequence ID" value="EEH58114.1"/>
    <property type="molecule type" value="Genomic_DNA"/>
</dbReference>
<dbReference type="InterPro" id="IPR036191">
    <property type="entry name" value="RRF_sf"/>
</dbReference>
<dbReference type="GO" id="GO:0006412">
    <property type="term" value="P:translation"/>
    <property type="evidence" value="ECO:0007669"/>
    <property type="project" value="UniProtKB-KW"/>
</dbReference>
<evidence type="ECO:0000256" key="5">
    <source>
        <dbReference type="ARBA" id="ARBA00032397"/>
    </source>
</evidence>
<dbReference type="FunFam" id="3.30.1360.40:FF:000001">
    <property type="entry name" value="Ribosome-recycling factor"/>
    <property type="match status" value="1"/>
</dbReference>
<organism evidence="8">
    <name type="scientific">Micromonas pusilla (strain CCMP1545)</name>
    <name type="common">Picoplanktonic green alga</name>
    <dbReference type="NCBI Taxonomy" id="564608"/>
    <lineage>
        <taxon>Eukaryota</taxon>
        <taxon>Viridiplantae</taxon>
        <taxon>Chlorophyta</taxon>
        <taxon>Mamiellophyceae</taxon>
        <taxon>Mamiellales</taxon>
        <taxon>Mamiellaceae</taxon>
        <taxon>Micromonas</taxon>
    </lineage>
</organism>
<comment type="function">
    <text evidence="1">Responsible for the release of ribosomes from messenger RNA at the termination of chloroplastic protein biosynthesis.</text>
</comment>
<evidence type="ECO:0000256" key="4">
    <source>
        <dbReference type="ARBA" id="ARBA00022917"/>
    </source>
</evidence>
<dbReference type="GeneID" id="9683236"/>
<proteinExistence type="inferred from homology"/>
<dbReference type="SUPFAM" id="SSF55194">
    <property type="entry name" value="Ribosome recycling factor, RRF"/>
    <property type="match status" value="1"/>
</dbReference>
<reference evidence="7 8" key="1">
    <citation type="journal article" date="2009" name="Science">
        <title>Green evolution and dynamic adaptations revealed by genomes of the marine picoeukaryotes Micromonas.</title>
        <authorList>
            <person name="Worden A.Z."/>
            <person name="Lee J.H."/>
            <person name="Mock T."/>
            <person name="Rouze P."/>
            <person name="Simmons M.P."/>
            <person name="Aerts A.L."/>
            <person name="Allen A.E."/>
            <person name="Cuvelier M.L."/>
            <person name="Derelle E."/>
            <person name="Everett M.V."/>
            <person name="Foulon E."/>
            <person name="Grimwood J."/>
            <person name="Gundlach H."/>
            <person name="Henrissat B."/>
            <person name="Napoli C."/>
            <person name="McDonald S.M."/>
            <person name="Parker M.S."/>
            <person name="Rombauts S."/>
            <person name="Salamov A."/>
            <person name="Von Dassow P."/>
            <person name="Badger J.H."/>
            <person name="Coutinho P.M."/>
            <person name="Demir E."/>
            <person name="Dubchak I."/>
            <person name="Gentemann C."/>
            <person name="Eikrem W."/>
            <person name="Gready J.E."/>
            <person name="John U."/>
            <person name="Lanier W."/>
            <person name="Lindquist E.A."/>
            <person name="Lucas S."/>
            <person name="Mayer K.F."/>
            <person name="Moreau H."/>
            <person name="Not F."/>
            <person name="Otillar R."/>
            <person name="Panaud O."/>
            <person name="Pangilinan J."/>
            <person name="Paulsen I."/>
            <person name="Piegu B."/>
            <person name="Poliakov A."/>
            <person name="Robbens S."/>
            <person name="Schmutz J."/>
            <person name="Toulza E."/>
            <person name="Wyss T."/>
            <person name="Zelensky A."/>
            <person name="Zhou K."/>
            <person name="Armbrust E.V."/>
            <person name="Bhattacharya D."/>
            <person name="Goodenough U.W."/>
            <person name="Van de Peer Y."/>
            <person name="Grigoriev I.V."/>
        </authorList>
    </citation>
    <scope>NUCLEOTIDE SEQUENCE [LARGE SCALE GENOMIC DNA]</scope>
    <source>
        <strain evidence="7 8">CCMP1545</strain>
    </source>
</reference>
<dbReference type="Pfam" id="PF01765">
    <property type="entry name" value="RRF"/>
    <property type="match status" value="1"/>
</dbReference>
<dbReference type="PANTHER" id="PTHR20982">
    <property type="entry name" value="RIBOSOME RECYCLING FACTOR"/>
    <property type="match status" value="1"/>
</dbReference>
<evidence type="ECO:0000256" key="1">
    <source>
        <dbReference type="ARBA" id="ARBA00002952"/>
    </source>
</evidence>
<dbReference type="eggNOG" id="KOG4759">
    <property type="taxonomic scope" value="Eukaryota"/>
</dbReference>